<feature type="coiled-coil region" evidence="1">
    <location>
        <begin position="58"/>
        <end position="85"/>
    </location>
</feature>
<evidence type="ECO:0000313" key="3">
    <source>
        <dbReference type="EMBL" id="PIT97265.1"/>
    </source>
</evidence>
<evidence type="ECO:0008006" key="5">
    <source>
        <dbReference type="Google" id="ProtNLM"/>
    </source>
</evidence>
<keyword evidence="1" id="KW-0175">Coiled coil</keyword>
<proteinExistence type="predicted"/>
<reference evidence="4" key="1">
    <citation type="submission" date="2017-09" db="EMBL/GenBank/DDBJ databases">
        <title>Depth-based differentiation of microbial function through sediment-hosted aquifers and enrichment of novel symbionts in the deep terrestrial subsurface.</title>
        <authorList>
            <person name="Probst A.J."/>
            <person name="Ladd B."/>
            <person name="Jarett J.K."/>
            <person name="Geller-Mcgrath D.E."/>
            <person name="Sieber C.M.K."/>
            <person name="Emerson J.B."/>
            <person name="Anantharaman K."/>
            <person name="Thomas B.C."/>
            <person name="Malmstrom R."/>
            <person name="Stieglmeier M."/>
            <person name="Klingl A."/>
            <person name="Woyke T."/>
            <person name="Ryan C.M."/>
            <person name="Banfield J.F."/>
        </authorList>
    </citation>
    <scope>NUCLEOTIDE SEQUENCE [LARGE SCALE GENOMIC DNA]</scope>
</reference>
<keyword evidence="2" id="KW-1133">Transmembrane helix</keyword>
<dbReference type="EMBL" id="PEZV01000026">
    <property type="protein sequence ID" value="PIT97265.1"/>
    <property type="molecule type" value="Genomic_DNA"/>
</dbReference>
<gene>
    <name evidence="3" type="ORF">COT77_02455</name>
</gene>
<organism evidence="3 4">
    <name type="scientific">Candidatus Berkelbacteria bacterium CG10_big_fil_rev_8_21_14_0_10_41_12</name>
    <dbReference type="NCBI Taxonomy" id="1974513"/>
    <lineage>
        <taxon>Bacteria</taxon>
        <taxon>Candidatus Berkelbacteria</taxon>
    </lineage>
</organism>
<keyword evidence="2" id="KW-0472">Membrane</keyword>
<evidence type="ECO:0000256" key="2">
    <source>
        <dbReference type="SAM" id="Phobius"/>
    </source>
</evidence>
<dbReference type="AlphaFoldDB" id="A0A2M6WWT5"/>
<name>A0A2M6WWT5_9BACT</name>
<comment type="caution">
    <text evidence="3">The sequence shown here is derived from an EMBL/GenBank/DDBJ whole genome shotgun (WGS) entry which is preliminary data.</text>
</comment>
<feature type="transmembrane region" description="Helical" evidence="2">
    <location>
        <begin position="21"/>
        <end position="45"/>
    </location>
</feature>
<protein>
    <recommendedName>
        <fullName evidence="5">Cell division protein FtsL</fullName>
    </recommendedName>
</protein>
<sequence length="101" mass="11356">MLLTNSNGIKIGERKRTIGKRFSLGSGTLKVVVVVIFAAFTLFYLSQSTQSTTRNYTISDLENQKNKVQSETERLEVEATRLKSLNDIQSNADRLGMENIK</sequence>
<accession>A0A2M6WWT5</accession>
<dbReference type="Proteomes" id="UP000228596">
    <property type="component" value="Unassembled WGS sequence"/>
</dbReference>
<keyword evidence="2" id="KW-0812">Transmembrane</keyword>
<evidence type="ECO:0000313" key="4">
    <source>
        <dbReference type="Proteomes" id="UP000228596"/>
    </source>
</evidence>
<evidence type="ECO:0000256" key="1">
    <source>
        <dbReference type="SAM" id="Coils"/>
    </source>
</evidence>